<evidence type="ECO:0000313" key="1">
    <source>
        <dbReference type="EMBL" id="QQR31001.1"/>
    </source>
</evidence>
<dbReference type="RefSeq" id="WP_157130675.1">
    <property type="nucleotide sequence ID" value="NZ_CP021422.1"/>
</dbReference>
<dbReference type="EMBL" id="CP065321">
    <property type="protein sequence ID" value="QQR31001.1"/>
    <property type="molecule type" value="Genomic_DNA"/>
</dbReference>
<sequence>MATGAGDCSDPGHTVAVHIGAQLILTELGAYLEHTYTIYKKGADATKLRE</sequence>
<evidence type="ECO:0000313" key="2">
    <source>
        <dbReference type="Proteomes" id="UP000596035"/>
    </source>
</evidence>
<gene>
    <name evidence="1" type="ORF">I5Q82_04705</name>
</gene>
<reference evidence="1 2" key="1">
    <citation type="submission" date="2020-11" db="EMBL/GenBank/DDBJ databases">
        <title>Closed and high quality bacterial genomes of the OMM12 community.</title>
        <authorList>
            <person name="Marbouty M."/>
            <person name="Lamy-Besnier Q."/>
            <person name="Debarbieux L."/>
            <person name="Koszul R."/>
        </authorList>
    </citation>
    <scope>NUCLEOTIDE SEQUENCE [LARGE SCALE GENOMIC DNA]</scope>
    <source>
        <strain evidence="1 2">KB18</strain>
    </source>
</reference>
<dbReference type="Proteomes" id="UP000596035">
    <property type="component" value="Chromosome"/>
</dbReference>
<accession>A0AA92L7J3</accession>
<protein>
    <submittedName>
        <fullName evidence="1">Uncharacterized protein</fullName>
    </submittedName>
</protein>
<organism evidence="1 2">
    <name type="scientific">Acutalibacter muris</name>
    <dbReference type="NCBI Taxonomy" id="1796620"/>
    <lineage>
        <taxon>Bacteria</taxon>
        <taxon>Bacillati</taxon>
        <taxon>Bacillota</taxon>
        <taxon>Clostridia</taxon>
        <taxon>Eubacteriales</taxon>
        <taxon>Acutalibacteraceae</taxon>
        <taxon>Acutalibacter</taxon>
    </lineage>
</organism>
<proteinExistence type="predicted"/>
<name>A0AA92L7J3_9FIRM</name>
<dbReference type="AlphaFoldDB" id="A0AA92L7J3"/>